<gene>
    <name evidence="2" type="ORF">E6A55_00060</name>
</gene>
<organism evidence="2 3">
    <name type="scientific">Cupriavidus necator (strain ATCC 17699 / DSM 428 / KCTC 22496 / NCIMB 10442 / H16 / Stanier 337)</name>
    <name type="common">Ralstonia eutropha</name>
    <dbReference type="NCBI Taxonomy" id="381666"/>
    <lineage>
        <taxon>Bacteria</taxon>
        <taxon>Pseudomonadati</taxon>
        <taxon>Pseudomonadota</taxon>
        <taxon>Betaproteobacteria</taxon>
        <taxon>Burkholderiales</taxon>
        <taxon>Burkholderiaceae</taxon>
        <taxon>Cupriavidus</taxon>
    </lineage>
</organism>
<accession>A0AAE6DEH1</accession>
<name>A0AAE6DEH1_CUPNH</name>
<reference evidence="2 3" key="1">
    <citation type="submission" date="2019-04" db="EMBL/GenBank/DDBJ databases">
        <title>Long-read de novo sequencing of Cupriavidus necator H16.</title>
        <authorList>
            <person name="Little G.T."/>
            <person name="Ehsaan M."/>
            <person name="Arenas-Lopez C."/>
            <person name="Jawed K."/>
            <person name="Winzer K."/>
            <person name="Kovacs K."/>
            <person name="Malys N."/>
            <person name="Minton N.P."/>
        </authorList>
    </citation>
    <scope>NUCLEOTIDE SEQUENCE [LARGE SCALE GENOMIC DNA]</scope>
    <source>
        <strain evidence="2 3">H16</strain>
    </source>
</reference>
<proteinExistence type="predicted"/>
<evidence type="ECO:0000313" key="2">
    <source>
        <dbReference type="EMBL" id="QCB99138.1"/>
    </source>
</evidence>
<evidence type="ECO:0000256" key="1">
    <source>
        <dbReference type="SAM" id="Phobius"/>
    </source>
</evidence>
<dbReference type="Proteomes" id="UP000296079">
    <property type="component" value="Chromosome 1"/>
</dbReference>
<feature type="transmembrane region" description="Helical" evidence="1">
    <location>
        <begin position="148"/>
        <end position="169"/>
    </location>
</feature>
<feature type="transmembrane region" description="Helical" evidence="1">
    <location>
        <begin position="16"/>
        <end position="36"/>
    </location>
</feature>
<dbReference type="AlphaFoldDB" id="A0AAE6DEH1"/>
<keyword evidence="1" id="KW-0812">Transmembrane</keyword>
<keyword evidence="1" id="KW-1133">Transmembrane helix</keyword>
<feature type="transmembrane region" description="Helical" evidence="1">
    <location>
        <begin position="66"/>
        <end position="89"/>
    </location>
</feature>
<feature type="transmembrane region" description="Helical" evidence="1">
    <location>
        <begin position="181"/>
        <end position="199"/>
    </location>
</feature>
<dbReference type="RefSeq" id="WP_136227728.1">
    <property type="nucleotide sequence ID" value="NC_008313.1"/>
</dbReference>
<protein>
    <submittedName>
        <fullName evidence="2">Uncharacterized protein</fullName>
    </submittedName>
</protein>
<keyword evidence="1" id="KW-0472">Membrane</keyword>
<sequence>MAEKSIDNLREQCLELLLNIVPISQIGFIFVTAVVFQRLAEGSGSSAFGALSGLGLKNLFAISDGLFWSVGIVLVGACFFLALINTYILKLALRKSFESSRISEQLLRWISVAAKSMEGLDKDDRGPIRDSISTELTRRLKKYHSKRMLSESLFSISAVIVYASIYLIFINHSNLSKIEFSYLELIVGSVSTLLCFFCHRNSIRYALSRVVPLQVCLTAMTGELAFSIDAD</sequence>
<evidence type="ECO:0000313" key="3">
    <source>
        <dbReference type="Proteomes" id="UP000296079"/>
    </source>
</evidence>
<dbReference type="EMBL" id="CP039287">
    <property type="protein sequence ID" value="QCB99138.1"/>
    <property type="molecule type" value="Genomic_DNA"/>
</dbReference>